<dbReference type="Pfam" id="PF00066">
    <property type="entry name" value="Notch"/>
    <property type="match status" value="2"/>
</dbReference>
<feature type="transmembrane region" description="Helical" evidence="4">
    <location>
        <begin position="2040"/>
        <end position="2058"/>
    </location>
</feature>
<keyword evidence="1" id="KW-0677">Repeat</keyword>
<dbReference type="SUPFAM" id="SSF51126">
    <property type="entry name" value="Pectin lyase-like"/>
    <property type="match status" value="5"/>
</dbReference>
<dbReference type="Gene3D" id="3.30.300.320">
    <property type="match status" value="2"/>
</dbReference>
<feature type="transmembrane region" description="Helical" evidence="4">
    <location>
        <begin position="2070"/>
        <end position="2089"/>
    </location>
</feature>
<organism evidence="7 8">
    <name type="scientific">Blepharisma stoltei</name>
    <dbReference type="NCBI Taxonomy" id="1481888"/>
    <lineage>
        <taxon>Eukaryota</taxon>
        <taxon>Sar</taxon>
        <taxon>Alveolata</taxon>
        <taxon>Ciliophora</taxon>
        <taxon>Postciliodesmatophora</taxon>
        <taxon>Heterotrichea</taxon>
        <taxon>Heterotrichida</taxon>
        <taxon>Blepharismidae</taxon>
        <taxon>Blepharisma</taxon>
    </lineage>
</organism>
<dbReference type="PANTHER" id="PTHR11319:SF35">
    <property type="entry name" value="OUTER MEMBRANE PROTEIN PMPC-RELATED"/>
    <property type="match status" value="1"/>
</dbReference>
<feature type="domain" description="LNR" evidence="5">
    <location>
        <begin position="3"/>
        <end position="23"/>
    </location>
</feature>
<keyword evidence="4" id="KW-0812">Transmembrane</keyword>
<dbReference type="Proteomes" id="UP001162131">
    <property type="component" value="Unassembled WGS sequence"/>
</dbReference>
<name>A0AAU9J9P7_9CILI</name>
<dbReference type="Pfam" id="PF24633">
    <property type="entry name" value="DUF7630"/>
    <property type="match status" value="1"/>
</dbReference>
<evidence type="ECO:0000259" key="5">
    <source>
        <dbReference type="Pfam" id="PF00066"/>
    </source>
</evidence>
<dbReference type="PANTHER" id="PTHR11319">
    <property type="entry name" value="G PROTEIN-COUPLED RECEPTOR-RELATED"/>
    <property type="match status" value="1"/>
</dbReference>
<feature type="transmembrane region" description="Helical" evidence="4">
    <location>
        <begin position="2101"/>
        <end position="2129"/>
    </location>
</feature>
<gene>
    <name evidence="7" type="ORF">BSTOLATCC_MIC35019</name>
</gene>
<dbReference type="InterPro" id="IPR056047">
    <property type="entry name" value="CRMPA-like_DUF7630"/>
</dbReference>
<feature type="domain" description="DUF7630" evidence="6">
    <location>
        <begin position="1723"/>
        <end position="1772"/>
    </location>
</feature>
<feature type="transmembrane region" description="Helical" evidence="4">
    <location>
        <begin position="1910"/>
        <end position="1930"/>
    </location>
</feature>
<dbReference type="SMART" id="SM00710">
    <property type="entry name" value="PbH1"/>
    <property type="match status" value="14"/>
</dbReference>
<keyword evidence="4" id="KW-0472">Membrane</keyword>
<sequence length="2261" mass="249197">MMGNGVCDWACMNYYCQYDGGDCWNSSCSPGCTGYLLTNYICDSACNTPSCYYDNSDCLCAAGCYPDLLENNSCDLVCSTKKCNFDNYLCGDCATGCFDYMINDGICNDECYNEGCGYDGNDCPSCAPGCFNSDLGSCKPECMVLDCSFDMDCLDRDMRLSSYSSQIAMRDWNYPVNTPNSCYANHGCSLNYNNFAKNCSLSCDYADCFYDYFLCWSSTCDDPNCMYCDYSNREICYQCYNMQFYTDCVDSCPRYYYTRAFDWYGVICAPAPDESTEEVPDESFVSADNADQGDGSINFPYNSLSYGLAQLKWKYSVIYLMKGTHNLTLVIDDEYLWEATTSRPLYRISTKLAEVTAKPLYCSIYNHPDCVNDGESITILVDTRPMTIDILANVTFENIIFDGSTKFSPFCTDCDYCKIATSSNGVVADDHGNTLSSSSYVPQSICDQFHNTNFFEISSNGILNLHNAEINNFRQQYKSIITIKGGILDMNSVTFYNIMSKPGSGVILSNACSNSYCGEIHFINSSVSLLNNGYEVNGAIDLAGFMVLNQIKYVEMEDVEIEYNLVNSIDVESSTKAMFTFNDILNLTVLNSVFQYNFNYDAFFFINQYKLSMPLEIDDEKKLIYENLINIRIENTLFQNNSAITTTTFIIQFNRGLQNILINNCTFLNNFSEDSGIIDISYKGKISQEYISGDSRVTTLDSGQKIIANFPARNITLKNLNFTKNTFGGSGISLSNLPDLYILNSTWNGNGDNLNEDANTVTIDYMKSLGYLYINSSVVSTLPSCKSVISTTSINNFIFHCNTISQNYCTQNNAGLALTNCLNQTILRNSVFSENKSSGNSIALAATMSSALVLKNLTFKNNYFYNGVRSSVVTLSSSTSTSNFTLINCNFIGGETPISASSVQNITLENTTIESLSNSFYSTLIFSGRDSIKSRISMKNCTIKNNNPKLGHISISSLSTQSYILLRMSNMTFSNNGGSQSIIFVDKSVILDPSSQILYSNFNNNNVTSIYARHLSGILSVISCVFDSNSAGYAVVLNLDHAAPAETHLSDCSITSNRGSNILYINGNSAITKIATSNLYFFNNTGNAVFIAKGNWVDQNSNFYQNSASQGGSAIIKDESGASLEGTIFKNNSATSDGGAIYVSGASNITCNNCKIVKNTSKHNGGGLAVDQSSIFIFNNSVFSENKCDMRGSAISILGSESSYSYLINTEILYNIAGSMAAISSDSGLFSLQSCSLFNNTGSTNSGIFMIYSTCNISDSSFSNHTGTSGSDLYINIDSSIFVYNTNFKNSISTSSGGSISVADSSLSCEKCNFLNTKAPTGAVLQCISGSRCKLISSSIFSSSASSTGGVVYIYDSTLSANKTTFKEYISSAIEASKSKSIEIINSAFQNGMNDDGAAIDCEDCMNVTIIGSKFTNLVSFNGGAIKFNHATLTVSNLIANIESSIFENCASQYGGSIYSNNINIGIKNSKFLNNSATNLDSNSSCTTGQGGALYLASTVQVSISIKDSVFSDNNACLSGGAVQWYNSQPVISNLSFSNNSALYGDDLASFPLGLKVLSYKRRLEVQVPSAPGQYLSSPLIVGIIDHYNQTVLTENTSTCQLEVADSSNYSLSGKTKVQASSGVYNFSEVIVTGDPGSKVGFTLSSSIISSSLPSDSLEFELRECEVGEALIAKTCQICESGTYNLNAGRSCKDCPTSAKCYGKNNIYPKAGYWRVSNLTDNFLKCPNSNACLGGIESKNSVGACKKGYQGNLCQSCEEGYSRNGDDKCSKCPNPATNALILVGMITLALFIVLIMTRSSIKSAYKPKSLTSVYIKIFMNYLQLVVVTASFNLNWPQLVLQLFSIQNTAGSMTDQIFSVDCYLQGQKSKPFFSKLIFMAVLPLILAIVTMMFWVGYYLCVLETKYLKNKFLGSLVVQLFLIQPSLVKYNFSNFNCMEIESGSYYLRSDLDIKCWDAEHITYSLTVALPSIIIWCIAIPTLCLWSIHMHREQLNTIELKLQFGFLYLGFKDKTYYWEFTILYRKILIICCSVFLGSISTRVQALTVFFLLLFCFFLHRKIEPYCTNQLNSLETKSILVSGLTIYSGLYYLTDDLAYSARVFLFIIIVSANLFFLAHWISSMTGVGISILYSKIKFLRRMMHGTRIEKWIQSISPINISDQETDLDKNSITKEIQNISMNSIITYNTEEGDSPGLKNWKRLKFSEINQSPEVSVFEIKAINVECDQSRERDSISILKEADDISIFEKAPYPTLREVEEDQLEE</sequence>
<evidence type="ECO:0000256" key="3">
    <source>
        <dbReference type="ARBA" id="ARBA00023180"/>
    </source>
</evidence>
<protein>
    <submittedName>
        <fullName evidence="7">Uncharacterized protein</fullName>
    </submittedName>
</protein>
<proteinExistence type="predicted"/>
<dbReference type="InterPro" id="IPR000800">
    <property type="entry name" value="Notch_dom"/>
</dbReference>
<feature type="transmembrane region" description="Helical" evidence="4">
    <location>
        <begin position="1959"/>
        <end position="1983"/>
    </location>
</feature>
<dbReference type="InterPro" id="IPR011050">
    <property type="entry name" value="Pectin_lyase_fold/virulence"/>
</dbReference>
<evidence type="ECO:0000259" key="6">
    <source>
        <dbReference type="Pfam" id="PF24633"/>
    </source>
</evidence>
<feature type="transmembrane region" description="Helical" evidence="4">
    <location>
        <begin position="2013"/>
        <end position="2034"/>
    </location>
</feature>
<dbReference type="EMBL" id="CAJZBQ010000035">
    <property type="protein sequence ID" value="CAG9323995.1"/>
    <property type="molecule type" value="Genomic_DNA"/>
</dbReference>
<feature type="transmembrane region" description="Helical" evidence="4">
    <location>
        <begin position="1875"/>
        <end position="1898"/>
    </location>
</feature>
<dbReference type="InterPro" id="IPR006626">
    <property type="entry name" value="PbH1"/>
</dbReference>
<evidence type="ECO:0000256" key="1">
    <source>
        <dbReference type="ARBA" id="ARBA00022737"/>
    </source>
</evidence>
<evidence type="ECO:0000256" key="2">
    <source>
        <dbReference type="ARBA" id="ARBA00023157"/>
    </source>
</evidence>
<keyword evidence="4" id="KW-1133">Transmembrane helix</keyword>
<comment type="caution">
    <text evidence="7">The sequence shown here is derived from an EMBL/GenBank/DDBJ whole genome shotgun (WGS) entry which is preliminary data.</text>
</comment>
<feature type="transmembrane region" description="Helical" evidence="4">
    <location>
        <begin position="1813"/>
        <end position="1833"/>
    </location>
</feature>
<evidence type="ECO:0000313" key="8">
    <source>
        <dbReference type="Proteomes" id="UP001162131"/>
    </source>
</evidence>
<feature type="domain" description="LNR" evidence="5">
    <location>
        <begin position="26"/>
        <end position="58"/>
    </location>
</feature>
<reference evidence="7" key="1">
    <citation type="submission" date="2021-09" db="EMBL/GenBank/DDBJ databases">
        <authorList>
            <consortium name="AG Swart"/>
            <person name="Singh M."/>
            <person name="Singh A."/>
            <person name="Seah K."/>
            <person name="Emmerich C."/>
        </authorList>
    </citation>
    <scope>NUCLEOTIDE SEQUENCE</scope>
    <source>
        <strain evidence="7">ATCC30299</strain>
    </source>
</reference>
<keyword evidence="2" id="KW-1015">Disulfide bond</keyword>
<keyword evidence="8" id="KW-1185">Reference proteome</keyword>
<keyword evidence="3" id="KW-0325">Glycoprotein</keyword>
<accession>A0AAU9J9P7</accession>
<evidence type="ECO:0000313" key="7">
    <source>
        <dbReference type="EMBL" id="CAG9323995.1"/>
    </source>
</evidence>
<feature type="transmembrane region" description="Helical" evidence="4">
    <location>
        <begin position="1779"/>
        <end position="1801"/>
    </location>
</feature>
<evidence type="ECO:0000256" key="4">
    <source>
        <dbReference type="SAM" id="Phobius"/>
    </source>
</evidence>